<feature type="non-terminal residue" evidence="1">
    <location>
        <position position="1"/>
    </location>
</feature>
<proteinExistence type="predicted"/>
<accession>A0A553X7U1</accession>
<reference evidence="1 2" key="1">
    <citation type="submission" date="2019-07" db="EMBL/GenBank/DDBJ databases">
        <title>Draft genome for Streptomyces benahoarensis MZ03-48.</title>
        <authorList>
            <person name="Gonzalez-Pimentel J.L."/>
        </authorList>
    </citation>
    <scope>NUCLEOTIDE SEQUENCE [LARGE SCALE GENOMIC DNA]</scope>
    <source>
        <strain evidence="1 2">MZ03-48</strain>
    </source>
</reference>
<evidence type="ECO:0000313" key="1">
    <source>
        <dbReference type="EMBL" id="TSB12932.1"/>
    </source>
</evidence>
<dbReference type="SUPFAM" id="SSF51126">
    <property type="entry name" value="Pectin lyase-like"/>
    <property type="match status" value="1"/>
</dbReference>
<evidence type="ECO:0000313" key="2">
    <source>
        <dbReference type="Proteomes" id="UP000320888"/>
    </source>
</evidence>
<dbReference type="AlphaFoldDB" id="A0A553X7U1"/>
<dbReference type="InterPro" id="IPR011050">
    <property type="entry name" value="Pectin_lyase_fold/virulence"/>
</dbReference>
<protein>
    <submittedName>
        <fullName evidence="1">Autotransporter outer membrane beta-barrel domain-containing protein</fullName>
    </submittedName>
</protein>
<organism evidence="1 2">
    <name type="scientific">Streptomyces benahoarensis</name>
    <dbReference type="NCBI Taxonomy" id="2595054"/>
    <lineage>
        <taxon>Bacteria</taxon>
        <taxon>Bacillati</taxon>
        <taxon>Actinomycetota</taxon>
        <taxon>Actinomycetes</taxon>
        <taxon>Kitasatosporales</taxon>
        <taxon>Streptomycetaceae</taxon>
        <taxon>Streptomyces</taxon>
    </lineage>
</organism>
<dbReference type="InterPro" id="IPR006315">
    <property type="entry name" value="OM_autotransptr_brl_dom"/>
</dbReference>
<dbReference type="GO" id="GO:0019867">
    <property type="term" value="C:outer membrane"/>
    <property type="evidence" value="ECO:0007669"/>
    <property type="project" value="InterPro"/>
</dbReference>
<comment type="caution">
    <text evidence="1">The sequence shown here is derived from an EMBL/GenBank/DDBJ whole genome shotgun (WGS) entry which is preliminary data.</text>
</comment>
<dbReference type="EMBL" id="VKLS01001068">
    <property type="protein sequence ID" value="TSB12932.1"/>
    <property type="molecule type" value="Genomic_DNA"/>
</dbReference>
<dbReference type="NCBIfam" id="TIGR01414">
    <property type="entry name" value="autotrans_barl"/>
    <property type="match status" value="1"/>
</dbReference>
<feature type="non-terminal residue" evidence="1">
    <location>
        <position position="204"/>
    </location>
</feature>
<sequence length="204" mass="19747">NALAAFYGSPLSYWGRIDLYSAAGYFGAVTGTLRMDTSDRLGIDVGIGNGGALYANGTIAGTVSVGAGGLLGGSGTLGGLNALSGGIVAPGNSIGTLNVAGSVAFAPGSVYRVEANAAGQADRIAAGGAVTLSGGTVQVVAASGAYSPRTTYAILSAAGGVSGRFDGVTANLAFLSPGLRYLPNDVALTLTRNDVPLAAGATGR</sequence>
<gene>
    <name evidence="1" type="ORF">FNZ23_31440</name>
</gene>
<keyword evidence="2" id="KW-1185">Reference proteome</keyword>
<dbReference type="Proteomes" id="UP000320888">
    <property type="component" value="Unassembled WGS sequence"/>
</dbReference>
<name>A0A553X7U1_9ACTN</name>